<dbReference type="InterPro" id="IPR017926">
    <property type="entry name" value="GATASE"/>
</dbReference>
<dbReference type="EC" id="6.3.4.2" evidence="9"/>
<comment type="caution">
    <text evidence="9">Lacks conserved residue(s) required for the propagation of feature annotation.</text>
</comment>
<comment type="similarity">
    <text evidence="2 9">Belongs to the CTP synthase family.</text>
</comment>
<feature type="binding site" evidence="9">
    <location>
        <position position="140"/>
    </location>
    <ligand>
        <name>Mg(2+)</name>
        <dbReference type="ChEBI" id="CHEBI:18420"/>
    </ligand>
</feature>
<dbReference type="HAMAP" id="MF_01227">
    <property type="entry name" value="PyrG"/>
    <property type="match status" value="1"/>
</dbReference>
<dbReference type="NCBIfam" id="TIGR00337">
    <property type="entry name" value="PyrG"/>
    <property type="match status" value="1"/>
</dbReference>
<feature type="active site" evidence="9">
    <location>
        <position position="517"/>
    </location>
</feature>
<feature type="binding site" evidence="9">
    <location>
        <position position="470"/>
    </location>
    <ligand>
        <name>L-glutamine</name>
        <dbReference type="ChEBI" id="CHEBI:58359"/>
    </ligand>
</feature>
<feature type="binding site" evidence="9">
    <location>
        <position position="223"/>
    </location>
    <ligand>
        <name>UTP</name>
        <dbReference type="ChEBI" id="CHEBI:46398"/>
    </ligand>
</feature>
<dbReference type="RefSeq" id="WP_323738054.1">
    <property type="nucleotide sequence ID" value="NZ_CP112932.1"/>
</dbReference>
<dbReference type="Pfam" id="PF06418">
    <property type="entry name" value="CTP_synth_N"/>
    <property type="match status" value="1"/>
</dbReference>
<dbReference type="EMBL" id="CP112932">
    <property type="protein sequence ID" value="WPY01269.1"/>
    <property type="molecule type" value="Genomic_DNA"/>
</dbReference>
<dbReference type="PROSITE" id="PS51273">
    <property type="entry name" value="GATASE_TYPE_1"/>
    <property type="match status" value="1"/>
</dbReference>
<name>A0ABZ0UWH8_9RICK</name>
<comment type="pathway">
    <text evidence="1 9">Pyrimidine metabolism; CTP biosynthesis via de novo pathway; CTP from UDP: step 2/2.</text>
</comment>
<feature type="binding site" evidence="9">
    <location>
        <position position="404"/>
    </location>
    <ligand>
        <name>L-glutamine</name>
        <dbReference type="ChEBI" id="CHEBI:58359"/>
    </ligand>
</feature>
<keyword evidence="5 9" id="KW-0067">ATP-binding</keyword>
<feature type="active site" description="Nucleophile; for glutamine hydrolysis" evidence="9">
    <location>
        <position position="380"/>
    </location>
</feature>
<keyword evidence="13" id="KW-1185">Reference proteome</keyword>
<evidence type="ECO:0000256" key="5">
    <source>
        <dbReference type="ARBA" id="ARBA00022840"/>
    </source>
</evidence>
<comment type="catalytic activity">
    <reaction evidence="9">
        <text>L-glutamine + H2O = L-glutamate + NH4(+)</text>
        <dbReference type="Rhea" id="RHEA:15889"/>
        <dbReference type="ChEBI" id="CHEBI:15377"/>
        <dbReference type="ChEBI" id="CHEBI:28938"/>
        <dbReference type="ChEBI" id="CHEBI:29985"/>
        <dbReference type="ChEBI" id="CHEBI:58359"/>
    </reaction>
</comment>
<dbReference type="CDD" id="cd03113">
    <property type="entry name" value="CTPS_N"/>
    <property type="match status" value="1"/>
</dbReference>
<keyword evidence="9" id="KW-0479">Metal-binding</keyword>
<dbReference type="SUPFAM" id="SSF52317">
    <property type="entry name" value="Class I glutamine amidotransferase-like"/>
    <property type="match status" value="1"/>
</dbReference>
<feature type="binding site" evidence="9">
    <location>
        <position position="72"/>
    </location>
    <ligand>
        <name>ATP</name>
        <dbReference type="ChEBI" id="CHEBI:30616"/>
    </ligand>
</feature>
<feature type="region of interest" description="Amidoligase domain" evidence="9">
    <location>
        <begin position="1"/>
        <end position="266"/>
    </location>
</feature>
<feature type="binding site" evidence="9">
    <location>
        <begin position="15"/>
        <end position="20"/>
    </location>
    <ligand>
        <name>ATP</name>
        <dbReference type="ChEBI" id="CHEBI:30616"/>
    </ligand>
</feature>
<feature type="binding site" evidence="9">
    <location>
        <position position="353"/>
    </location>
    <ligand>
        <name>L-glutamine</name>
        <dbReference type="ChEBI" id="CHEBI:58359"/>
    </ligand>
</feature>
<comment type="catalytic activity">
    <reaction evidence="9">
        <text>UTP + NH4(+) + ATP = CTP + ADP + phosphate + 2 H(+)</text>
        <dbReference type="Rhea" id="RHEA:16597"/>
        <dbReference type="ChEBI" id="CHEBI:15378"/>
        <dbReference type="ChEBI" id="CHEBI:28938"/>
        <dbReference type="ChEBI" id="CHEBI:30616"/>
        <dbReference type="ChEBI" id="CHEBI:37563"/>
        <dbReference type="ChEBI" id="CHEBI:43474"/>
        <dbReference type="ChEBI" id="CHEBI:46398"/>
        <dbReference type="ChEBI" id="CHEBI:456216"/>
    </reaction>
</comment>
<evidence type="ECO:0000256" key="1">
    <source>
        <dbReference type="ARBA" id="ARBA00005171"/>
    </source>
</evidence>
<feature type="binding site" evidence="9">
    <location>
        <begin position="187"/>
        <end position="192"/>
    </location>
    <ligand>
        <name>CTP</name>
        <dbReference type="ChEBI" id="CHEBI:37563"/>
        <note>allosteric inhibitor</note>
    </ligand>
</feature>
<evidence type="ECO:0000256" key="6">
    <source>
        <dbReference type="ARBA" id="ARBA00022962"/>
    </source>
</evidence>
<keyword evidence="9" id="KW-0460">Magnesium</keyword>
<dbReference type="InterPro" id="IPR004468">
    <property type="entry name" value="CTP_synthase"/>
</dbReference>
<feature type="binding site" evidence="9">
    <location>
        <position position="223"/>
    </location>
    <ligand>
        <name>CTP</name>
        <dbReference type="ChEBI" id="CHEBI:37563"/>
        <note>allosteric inhibitor</note>
    </ligand>
</feature>
<feature type="binding site" evidence="9">
    <location>
        <position position="241"/>
    </location>
    <ligand>
        <name>ATP</name>
        <dbReference type="ChEBI" id="CHEBI:30616"/>
    </ligand>
</feature>
<gene>
    <name evidence="9" type="primary">pyrG</name>
    <name evidence="12" type="ORF">Trichorick_01177</name>
</gene>
<keyword evidence="4 9" id="KW-0547">Nucleotide-binding</keyword>
<feature type="binding site" evidence="9">
    <location>
        <begin position="381"/>
        <end position="384"/>
    </location>
    <ligand>
        <name>L-glutamine</name>
        <dbReference type="ChEBI" id="CHEBI:58359"/>
    </ligand>
</feature>
<sequence>MTTKFIFITGGVASSLGKGIASAALGALLQARGFSVTLRKLDPYLNVDPGTMSPHQHGEVFVTEDGMETDLDLGHYERFTGINATVADYVTTGQIYSNVIAQERKGVYLGATVQVIPHITDEIKRFILNKTANTDFILCEIGGTVGDIESLPYLEAIRQLRNEQGSERTLFIHLTLLPYIHTAEEIKTKPAQHSVKELLSVGIQADILICRSDRLISIEARTKLAQFCNVQSADVLAALDAQTIYHVPLQYHQAGFDQRVCKYFGVNLDHHPINLNNWQNIIERIENPTYSLTLAIAGKYIKLKDAYKSLIEAITHAGITAQTKIELVWVDTEQLDDIHHHLNDVDGIIIPGGFGTRGIDGKIAAIKFARQNKIPTLGICLGMQLTIIEACRNVLGISDASSTEFGQTTEPVIALMTEWLDPLLLIQQRNNTDNKGGTMRLGSYPCQIKNNTNAYSAYETSLIFERHRHRYEVNLKYKNQLEEIGLIFSGMSPDGQLTEIVEWRDHPWFVAAQFHPELKSLPFKPHPLFKNFILAALSYKLETQK</sequence>
<evidence type="ECO:0000259" key="11">
    <source>
        <dbReference type="Pfam" id="PF06418"/>
    </source>
</evidence>
<comment type="catalytic activity">
    <reaction evidence="8 9">
        <text>UTP + L-glutamine + ATP + H2O = CTP + L-glutamate + ADP + phosphate + 2 H(+)</text>
        <dbReference type="Rhea" id="RHEA:26426"/>
        <dbReference type="ChEBI" id="CHEBI:15377"/>
        <dbReference type="ChEBI" id="CHEBI:15378"/>
        <dbReference type="ChEBI" id="CHEBI:29985"/>
        <dbReference type="ChEBI" id="CHEBI:30616"/>
        <dbReference type="ChEBI" id="CHEBI:37563"/>
        <dbReference type="ChEBI" id="CHEBI:43474"/>
        <dbReference type="ChEBI" id="CHEBI:46398"/>
        <dbReference type="ChEBI" id="CHEBI:58359"/>
        <dbReference type="ChEBI" id="CHEBI:456216"/>
        <dbReference type="EC" id="6.3.4.2"/>
    </reaction>
</comment>
<dbReference type="Proteomes" id="UP001326613">
    <property type="component" value="Chromosome"/>
</dbReference>
<dbReference type="NCBIfam" id="NF003792">
    <property type="entry name" value="PRK05380.1"/>
    <property type="match status" value="1"/>
</dbReference>
<reference evidence="12 13" key="1">
    <citation type="submission" date="2022-10" db="EMBL/GenBank/DDBJ databases">
        <title>Host association and intracellularity evolved multiple times independently in the Rickettsiales.</title>
        <authorList>
            <person name="Castelli M."/>
            <person name="Nardi T."/>
            <person name="Gammuto L."/>
            <person name="Bellinzona G."/>
            <person name="Sabaneyeva E."/>
            <person name="Potekhin A."/>
            <person name="Serra V."/>
            <person name="Petroni G."/>
            <person name="Sassera D."/>
        </authorList>
    </citation>
    <scope>NUCLEOTIDE SEQUENCE [LARGE SCALE GENOMIC DNA]</scope>
    <source>
        <strain evidence="12 13">Kr 154-4</strain>
    </source>
</reference>
<dbReference type="Gene3D" id="3.40.50.300">
    <property type="entry name" value="P-loop containing nucleotide triphosphate hydrolases"/>
    <property type="match status" value="1"/>
</dbReference>
<organism evidence="12 13">
    <name type="scientific">Candidatus Trichorickettsia mobilis</name>
    <dbReference type="NCBI Taxonomy" id="1346319"/>
    <lineage>
        <taxon>Bacteria</taxon>
        <taxon>Pseudomonadati</taxon>
        <taxon>Pseudomonadota</taxon>
        <taxon>Alphaproteobacteria</taxon>
        <taxon>Rickettsiales</taxon>
        <taxon>Rickettsiaceae</taxon>
        <taxon>Rickettsieae</taxon>
        <taxon>Candidatus Trichorickettsia</taxon>
    </lineage>
</organism>
<keyword evidence="3 9" id="KW-0436">Ligase</keyword>
<comment type="function">
    <text evidence="9">Catalyzes the ATP-dependent amination of UTP to CTP with either L-glutamine or ammonia as the source of nitrogen. Regulates intracellular CTP levels through interactions with the four ribonucleotide triphosphates.</text>
</comment>
<dbReference type="InterPro" id="IPR017456">
    <property type="entry name" value="CTP_synthase_N"/>
</dbReference>
<protein>
    <recommendedName>
        <fullName evidence="9">CTP synthase</fullName>
        <ecNumber evidence="9">6.3.4.2</ecNumber>
    </recommendedName>
    <alternativeName>
        <fullName evidence="9">Cytidine 5'-triphosphate synthase</fullName>
    </alternativeName>
    <alternativeName>
        <fullName evidence="9">Cytidine triphosphate synthetase</fullName>
        <shortName evidence="9">CTP synthetase</shortName>
        <shortName evidence="9">CTPS</shortName>
    </alternativeName>
    <alternativeName>
        <fullName evidence="9">UTP--ammonia ligase</fullName>
    </alternativeName>
</protein>
<dbReference type="PANTHER" id="PTHR11550:SF0">
    <property type="entry name" value="CTP SYNTHASE-RELATED"/>
    <property type="match status" value="1"/>
</dbReference>
<feature type="binding site" evidence="9">
    <location>
        <position position="14"/>
    </location>
    <ligand>
        <name>UTP</name>
        <dbReference type="ChEBI" id="CHEBI:46398"/>
    </ligand>
</feature>
<dbReference type="CDD" id="cd01746">
    <property type="entry name" value="GATase1_CTP_Synthase"/>
    <property type="match status" value="1"/>
</dbReference>
<feature type="binding site" evidence="9">
    <location>
        <position position="72"/>
    </location>
    <ligand>
        <name>Mg(2+)</name>
        <dbReference type="ChEBI" id="CHEBI:18420"/>
    </ligand>
</feature>
<dbReference type="InterPro" id="IPR029062">
    <property type="entry name" value="Class_I_gatase-like"/>
</dbReference>
<evidence type="ECO:0000256" key="3">
    <source>
        <dbReference type="ARBA" id="ARBA00022598"/>
    </source>
</evidence>
<feature type="domain" description="Glutamine amidotransferase" evidence="10">
    <location>
        <begin position="303"/>
        <end position="533"/>
    </location>
</feature>
<comment type="miscellaneous">
    <text evidence="9">CTPSs have evolved a hybrid strategy for distinguishing between UTP and CTP. The overlapping regions of the product feedback inhibitory and substrate sites recognize a common feature in both compounds, the triphosphate moiety. To differentiate isosteric substrate and product pyrimidine rings, an additional pocket far from the expected kinase/ligase catalytic site, specifically recognizes the cytosine and ribose portions of the product inhibitor.</text>
</comment>
<evidence type="ECO:0000259" key="10">
    <source>
        <dbReference type="Pfam" id="PF00117"/>
    </source>
</evidence>
<evidence type="ECO:0000313" key="13">
    <source>
        <dbReference type="Proteomes" id="UP001326613"/>
    </source>
</evidence>
<dbReference type="PANTHER" id="PTHR11550">
    <property type="entry name" value="CTP SYNTHASE"/>
    <property type="match status" value="1"/>
</dbReference>
<proteinExistence type="inferred from homology"/>
<evidence type="ECO:0000256" key="7">
    <source>
        <dbReference type="ARBA" id="ARBA00022975"/>
    </source>
</evidence>
<evidence type="ECO:0000313" key="12">
    <source>
        <dbReference type="EMBL" id="WPY01269.1"/>
    </source>
</evidence>
<comment type="subunit">
    <text evidence="9">Homotetramer.</text>
</comment>
<feature type="active site" evidence="9">
    <location>
        <position position="515"/>
    </location>
</feature>
<dbReference type="SUPFAM" id="SSF52540">
    <property type="entry name" value="P-loop containing nucleoside triphosphate hydrolases"/>
    <property type="match status" value="1"/>
</dbReference>
<feature type="binding site" evidence="9">
    <location>
        <begin position="187"/>
        <end position="192"/>
    </location>
    <ligand>
        <name>UTP</name>
        <dbReference type="ChEBI" id="CHEBI:46398"/>
    </ligand>
</feature>
<keyword evidence="7 9" id="KW-0665">Pyrimidine biosynthesis</keyword>
<evidence type="ECO:0000256" key="2">
    <source>
        <dbReference type="ARBA" id="ARBA00007533"/>
    </source>
</evidence>
<dbReference type="Gene3D" id="3.40.50.880">
    <property type="match status" value="1"/>
</dbReference>
<accession>A0ABZ0UWH8</accession>
<evidence type="ECO:0000256" key="4">
    <source>
        <dbReference type="ARBA" id="ARBA00022741"/>
    </source>
</evidence>
<feature type="binding site" evidence="9">
    <location>
        <position position="14"/>
    </location>
    <ligand>
        <name>CTP</name>
        <dbReference type="ChEBI" id="CHEBI:37563"/>
        <note>allosteric inhibitor</note>
    </ligand>
</feature>
<feature type="domain" description="CTP synthase N-terminal" evidence="11">
    <location>
        <begin position="4"/>
        <end position="264"/>
    </location>
</feature>
<feature type="binding site" evidence="9">
    <location>
        <begin position="147"/>
        <end position="149"/>
    </location>
    <ligand>
        <name>CTP</name>
        <dbReference type="ChEBI" id="CHEBI:37563"/>
        <note>allosteric inhibitor</note>
    </ligand>
</feature>
<dbReference type="Pfam" id="PF00117">
    <property type="entry name" value="GATase"/>
    <property type="match status" value="1"/>
</dbReference>
<evidence type="ECO:0000256" key="8">
    <source>
        <dbReference type="ARBA" id="ARBA00047781"/>
    </source>
</evidence>
<dbReference type="InterPro" id="IPR027417">
    <property type="entry name" value="P-loop_NTPase"/>
</dbReference>
<keyword evidence="6 9" id="KW-0315">Glutamine amidotransferase</keyword>
<evidence type="ECO:0000256" key="9">
    <source>
        <dbReference type="HAMAP-Rule" id="MF_01227"/>
    </source>
</evidence>
<comment type="activity regulation">
    <text evidence="9">Allosterically activated by GTP, when glutamine is the substrate; GTP has no effect on the reaction when ammonia is the substrate. The allosteric effector GTP functions by stabilizing the protein conformation that binds the tetrahedral intermediate(s) formed during glutamine hydrolysis. Inhibited by the product CTP, via allosteric rather than competitive inhibition.</text>
</comment>
<dbReference type="InterPro" id="IPR033828">
    <property type="entry name" value="GATase1_CTP_Synthase"/>
</dbReference>